<dbReference type="Pfam" id="PF01844">
    <property type="entry name" value="HNH"/>
    <property type="match status" value="1"/>
</dbReference>
<organism evidence="2 3">
    <name type="scientific">Hirschia litorea</name>
    <dbReference type="NCBI Taxonomy" id="1199156"/>
    <lineage>
        <taxon>Bacteria</taxon>
        <taxon>Pseudomonadati</taxon>
        <taxon>Pseudomonadota</taxon>
        <taxon>Alphaproteobacteria</taxon>
        <taxon>Hyphomonadales</taxon>
        <taxon>Hyphomonadaceae</taxon>
        <taxon>Hirschia</taxon>
    </lineage>
</organism>
<sequence length="206" mass="23654">MAAVLSKQIASSPALVLNADFRPLSYFPLSLWPWQEVVKAVFLERVDVIAQYDYVVRSPSFEMRLPSVIALREYVKQDRAPAFTRFNLFLRDGFECVYCGSPDDLTFDHVIPRHMGGRTSWDNIVTACSPCNLRKGGRMPREANMLLDPPPGRPSLHHLQRMGRKFPPNHLHSSWLDYLYWDIELQNDSSQIDETQDDPGASFLLE</sequence>
<protein>
    <submittedName>
        <fullName evidence="2">HNH endonuclease</fullName>
    </submittedName>
</protein>
<feature type="domain" description="HNH nuclease" evidence="1">
    <location>
        <begin position="83"/>
        <end position="133"/>
    </location>
</feature>
<comment type="caution">
    <text evidence="2">The sequence shown here is derived from an EMBL/GenBank/DDBJ whole genome shotgun (WGS) entry which is preliminary data.</text>
</comment>
<dbReference type="InterPro" id="IPR052892">
    <property type="entry name" value="NA-targeting_endonuclease"/>
</dbReference>
<dbReference type="PANTHER" id="PTHR33877:SF2">
    <property type="entry name" value="OS07G0170200 PROTEIN"/>
    <property type="match status" value="1"/>
</dbReference>
<dbReference type="CDD" id="cd00085">
    <property type="entry name" value="HNHc"/>
    <property type="match status" value="1"/>
</dbReference>
<dbReference type="RefSeq" id="WP_382167260.1">
    <property type="nucleotide sequence ID" value="NZ_JBHTBR010000005.1"/>
</dbReference>
<keyword evidence="2" id="KW-0255">Endonuclease</keyword>
<dbReference type="EMBL" id="JBHTBR010000005">
    <property type="protein sequence ID" value="MFC7292017.1"/>
    <property type="molecule type" value="Genomic_DNA"/>
</dbReference>
<dbReference type="PANTHER" id="PTHR33877">
    <property type="entry name" value="SLL1193 PROTEIN"/>
    <property type="match status" value="1"/>
</dbReference>
<evidence type="ECO:0000313" key="3">
    <source>
        <dbReference type="Proteomes" id="UP001596492"/>
    </source>
</evidence>
<keyword evidence="2" id="KW-0378">Hydrolase</keyword>
<name>A0ABW2IM67_9PROT</name>
<gene>
    <name evidence="2" type="ORF">ACFQS8_10355</name>
</gene>
<dbReference type="Gene3D" id="1.10.30.50">
    <property type="match status" value="1"/>
</dbReference>
<proteinExistence type="predicted"/>
<keyword evidence="2" id="KW-0540">Nuclease</keyword>
<keyword evidence="3" id="KW-1185">Reference proteome</keyword>
<evidence type="ECO:0000259" key="1">
    <source>
        <dbReference type="SMART" id="SM00507"/>
    </source>
</evidence>
<dbReference type="InterPro" id="IPR003615">
    <property type="entry name" value="HNH_nuc"/>
</dbReference>
<reference evidence="3" key="1">
    <citation type="journal article" date="2019" name="Int. J. Syst. Evol. Microbiol.">
        <title>The Global Catalogue of Microorganisms (GCM) 10K type strain sequencing project: providing services to taxonomists for standard genome sequencing and annotation.</title>
        <authorList>
            <consortium name="The Broad Institute Genomics Platform"/>
            <consortium name="The Broad Institute Genome Sequencing Center for Infectious Disease"/>
            <person name="Wu L."/>
            <person name="Ma J."/>
        </authorList>
    </citation>
    <scope>NUCLEOTIDE SEQUENCE [LARGE SCALE GENOMIC DNA]</scope>
    <source>
        <strain evidence="3">CCUG 51308</strain>
    </source>
</reference>
<dbReference type="SMART" id="SM00507">
    <property type="entry name" value="HNHc"/>
    <property type="match status" value="1"/>
</dbReference>
<dbReference type="GO" id="GO:0004519">
    <property type="term" value="F:endonuclease activity"/>
    <property type="evidence" value="ECO:0007669"/>
    <property type="project" value="UniProtKB-KW"/>
</dbReference>
<dbReference type="InterPro" id="IPR002711">
    <property type="entry name" value="HNH"/>
</dbReference>
<accession>A0ABW2IM67</accession>
<dbReference type="Proteomes" id="UP001596492">
    <property type="component" value="Unassembled WGS sequence"/>
</dbReference>
<evidence type="ECO:0000313" key="2">
    <source>
        <dbReference type="EMBL" id="MFC7292017.1"/>
    </source>
</evidence>